<dbReference type="AlphaFoldDB" id="A0AAD4D1N9"/>
<organism evidence="5 6">
    <name type="scientific">Linnemannia exigua</name>
    <dbReference type="NCBI Taxonomy" id="604196"/>
    <lineage>
        <taxon>Eukaryota</taxon>
        <taxon>Fungi</taxon>
        <taxon>Fungi incertae sedis</taxon>
        <taxon>Mucoromycota</taxon>
        <taxon>Mortierellomycotina</taxon>
        <taxon>Mortierellomycetes</taxon>
        <taxon>Mortierellales</taxon>
        <taxon>Mortierellaceae</taxon>
        <taxon>Linnemannia</taxon>
    </lineage>
</organism>
<dbReference type="Pfam" id="PF20147">
    <property type="entry name" value="Crinkler"/>
    <property type="match status" value="1"/>
</dbReference>
<reference evidence="5" key="1">
    <citation type="journal article" date="2020" name="Fungal Divers.">
        <title>Resolving the Mortierellaceae phylogeny through synthesis of multi-gene phylogenetics and phylogenomics.</title>
        <authorList>
            <person name="Vandepol N."/>
            <person name="Liber J."/>
            <person name="Desiro A."/>
            <person name="Na H."/>
            <person name="Kennedy M."/>
            <person name="Barry K."/>
            <person name="Grigoriev I.V."/>
            <person name="Miller A.N."/>
            <person name="O'Donnell K."/>
            <person name="Stajich J.E."/>
            <person name="Bonito G."/>
        </authorList>
    </citation>
    <scope>NUCLEOTIDE SEQUENCE</scope>
    <source>
        <strain evidence="5">NRRL 28262</strain>
    </source>
</reference>
<dbReference type="InterPro" id="IPR045379">
    <property type="entry name" value="Crinkler_N"/>
</dbReference>
<feature type="non-terminal residue" evidence="5">
    <location>
        <position position="1"/>
    </location>
</feature>
<dbReference type="GO" id="GO:0043657">
    <property type="term" value="C:host cell"/>
    <property type="evidence" value="ECO:0007669"/>
    <property type="project" value="UniProtKB-SubCell"/>
</dbReference>
<sequence>AISNAFSVKVPSSDTVDDLKEHIKTKKSPVFDDIAADKLTLWSVSIPVVDNDDNDDDDEDLPILLDNVLKNDKKRLKAVTQKVTDIFGYGPAENTIHIIIQRPPP</sequence>
<dbReference type="Proteomes" id="UP001194580">
    <property type="component" value="Unassembled WGS sequence"/>
</dbReference>
<feature type="domain" description="Crinkler effector protein N-terminal" evidence="4">
    <location>
        <begin position="4"/>
        <end position="101"/>
    </location>
</feature>
<comment type="caution">
    <text evidence="5">The sequence shown here is derived from an EMBL/GenBank/DDBJ whole genome shotgun (WGS) entry which is preliminary data.</text>
</comment>
<proteinExistence type="predicted"/>
<evidence type="ECO:0000256" key="1">
    <source>
        <dbReference type="ARBA" id="ARBA00004340"/>
    </source>
</evidence>
<comment type="subcellular location">
    <subcellularLocation>
        <location evidence="1">Host cell</location>
    </subcellularLocation>
    <subcellularLocation>
        <location evidence="2">Secreted</location>
    </subcellularLocation>
</comment>
<keyword evidence="3" id="KW-0964">Secreted</keyword>
<accession>A0AAD4D1N9</accession>
<evidence type="ECO:0000259" key="4">
    <source>
        <dbReference type="Pfam" id="PF20147"/>
    </source>
</evidence>
<dbReference type="GO" id="GO:0005576">
    <property type="term" value="C:extracellular region"/>
    <property type="evidence" value="ECO:0007669"/>
    <property type="project" value="UniProtKB-SubCell"/>
</dbReference>
<evidence type="ECO:0000313" key="6">
    <source>
        <dbReference type="Proteomes" id="UP001194580"/>
    </source>
</evidence>
<feature type="non-terminal residue" evidence="5">
    <location>
        <position position="105"/>
    </location>
</feature>
<name>A0AAD4D1N9_9FUNG</name>
<protein>
    <recommendedName>
        <fullName evidence="4">Crinkler effector protein N-terminal domain-containing protein</fullName>
    </recommendedName>
</protein>
<evidence type="ECO:0000313" key="5">
    <source>
        <dbReference type="EMBL" id="KAG0248263.1"/>
    </source>
</evidence>
<gene>
    <name evidence="5" type="ORF">BGZ95_008135</name>
</gene>
<keyword evidence="6" id="KW-1185">Reference proteome</keyword>
<dbReference type="EMBL" id="JAAAIL010004147">
    <property type="protein sequence ID" value="KAG0248263.1"/>
    <property type="molecule type" value="Genomic_DNA"/>
</dbReference>
<evidence type="ECO:0000256" key="3">
    <source>
        <dbReference type="ARBA" id="ARBA00022525"/>
    </source>
</evidence>
<evidence type="ECO:0000256" key="2">
    <source>
        <dbReference type="ARBA" id="ARBA00004613"/>
    </source>
</evidence>